<sequence>MRTLYLENSTVYLKRIELYVTMYYQHLTDILSQELQSETLDILSLFPKVEALIHCLYSKRNEETFNQIWNETEELWEKCISRGYSVARLFPNKKRKVLKNLTMAMVRWAHHLFHLPKKNITKLIFIIETWMK</sequence>
<name>A0A7R9JZP8_TIMGE</name>
<dbReference type="EMBL" id="OE841594">
    <property type="protein sequence ID" value="CAD7596401.1"/>
    <property type="molecule type" value="Genomic_DNA"/>
</dbReference>
<dbReference type="AlphaFoldDB" id="A0A7R9JZP8"/>
<proteinExistence type="predicted"/>
<evidence type="ECO:0000313" key="1">
    <source>
        <dbReference type="EMBL" id="CAD7596401.1"/>
    </source>
</evidence>
<protein>
    <submittedName>
        <fullName evidence="1">Uncharacterized protein</fullName>
    </submittedName>
</protein>
<reference evidence="1" key="1">
    <citation type="submission" date="2020-11" db="EMBL/GenBank/DDBJ databases">
        <authorList>
            <person name="Tran Van P."/>
        </authorList>
    </citation>
    <scope>NUCLEOTIDE SEQUENCE</scope>
</reference>
<accession>A0A7R9JZP8</accession>
<gene>
    <name evidence="1" type="ORF">TGEB3V08_LOCUS6381</name>
</gene>
<organism evidence="1">
    <name type="scientific">Timema genevievae</name>
    <name type="common">Walking stick</name>
    <dbReference type="NCBI Taxonomy" id="629358"/>
    <lineage>
        <taxon>Eukaryota</taxon>
        <taxon>Metazoa</taxon>
        <taxon>Ecdysozoa</taxon>
        <taxon>Arthropoda</taxon>
        <taxon>Hexapoda</taxon>
        <taxon>Insecta</taxon>
        <taxon>Pterygota</taxon>
        <taxon>Neoptera</taxon>
        <taxon>Polyneoptera</taxon>
        <taxon>Phasmatodea</taxon>
        <taxon>Timematodea</taxon>
        <taxon>Timematoidea</taxon>
        <taxon>Timematidae</taxon>
        <taxon>Timema</taxon>
    </lineage>
</organism>